<name>A0ABP0XUG9_9ROSI</name>
<organism evidence="1 2">
    <name type="scientific">Citrullus colocynthis</name>
    <name type="common">colocynth</name>
    <dbReference type="NCBI Taxonomy" id="252529"/>
    <lineage>
        <taxon>Eukaryota</taxon>
        <taxon>Viridiplantae</taxon>
        <taxon>Streptophyta</taxon>
        <taxon>Embryophyta</taxon>
        <taxon>Tracheophyta</taxon>
        <taxon>Spermatophyta</taxon>
        <taxon>Magnoliopsida</taxon>
        <taxon>eudicotyledons</taxon>
        <taxon>Gunneridae</taxon>
        <taxon>Pentapetalae</taxon>
        <taxon>rosids</taxon>
        <taxon>fabids</taxon>
        <taxon>Cucurbitales</taxon>
        <taxon>Cucurbitaceae</taxon>
        <taxon>Benincaseae</taxon>
        <taxon>Citrullus</taxon>
    </lineage>
</organism>
<protein>
    <submittedName>
        <fullName evidence="1">Uncharacterized protein</fullName>
    </submittedName>
</protein>
<sequence>MYCCTMEERDWGYNRRNCGPVVLLLKTTIELKATFYFYFYFFYGINKERERRGAGEERDLGLALSIRRKIGRFKEDRQRQPSATWTAREITEFAAFTLFKTPLPSSTIQTTDTLSITVIICAVKSVDQFEVDADVTLLLQL</sequence>
<keyword evidence="2" id="KW-1185">Reference proteome</keyword>
<reference evidence="1 2" key="1">
    <citation type="submission" date="2024-03" db="EMBL/GenBank/DDBJ databases">
        <authorList>
            <person name="Gkanogiannis A."/>
            <person name="Becerra Lopez-Lavalle L."/>
        </authorList>
    </citation>
    <scope>NUCLEOTIDE SEQUENCE [LARGE SCALE GENOMIC DNA]</scope>
</reference>
<accession>A0ABP0XUG9</accession>
<evidence type="ECO:0000313" key="2">
    <source>
        <dbReference type="Proteomes" id="UP001642487"/>
    </source>
</evidence>
<gene>
    <name evidence="1" type="ORF">CITCOLO1_LOCUS3477</name>
</gene>
<evidence type="ECO:0000313" key="1">
    <source>
        <dbReference type="EMBL" id="CAK9311809.1"/>
    </source>
</evidence>
<dbReference type="EMBL" id="OZ021744">
    <property type="protein sequence ID" value="CAK9311809.1"/>
    <property type="molecule type" value="Genomic_DNA"/>
</dbReference>
<dbReference type="Proteomes" id="UP001642487">
    <property type="component" value="Chromosome 10"/>
</dbReference>
<proteinExistence type="predicted"/>